<evidence type="ECO:0000313" key="2">
    <source>
        <dbReference type="Proteomes" id="UP000245977"/>
    </source>
</evidence>
<keyword evidence="1" id="KW-0238">DNA-binding</keyword>
<accession>A0A2S2FHG0</accession>
<dbReference type="STRING" id="1871111.GCA_001704615_03586"/>
<protein>
    <submittedName>
        <fullName evidence="1">AbrB/MazE/SpoVT family DNA-binding domain-containing protein</fullName>
    </submittedName>
</protein>
<dbReference type="KEGG" id="adv:DJ533_15130"/>
<gene>
    <name evidence="1" type="ORF">DJ533_15130</name>
</gene>
<dbReference type="AlphaFoldDB" id="A0A2S2FHG0"/>
<proteinExistence type="predicted"/>
<dbReference type="EMBL" id="CP029397">
    <property type="protein sequence ID" value="AWL29802.1"/>
    <property type="molecule type" value="Genomic_DNA"/>
</dbReference>
<sequence>MLTIKPYMIGEDQYIDLPEEFNFKGSEVEIFRNGDEVILREKPITAEQANIGIVQIPTDLSAEVKEDKSPK</sequence>
<keyword evidence="2" id="KW-1185">Reference proteome</keyword>
<name>A0A2S2FHG0_9GAMM</name>
<dbReference type="Proteomes" id="UP000245977">
    <property type="component" value="Chromosome"/>
</dbReference>
<organism evidence="1 2">
    <name type="scientific">Acinetobacter defluvii</name>
    <dbReference type="NCBI Taxonomy" id="1871111"/>
    <lineage>
        <taxon>Bacteria</taxon>
        <taxon>Pseudomonadati</taxon>
        <taxon>Pseudomonadota</taxon>
        <taxon>Gammaproteobacteria</taxon>
        <taxon>Moraxellales</taxon>
        <taxon>Moraxellaceae</taxon>
        <taxon>Acinetobacter</taxon>
    </lineage>
</organism>
<dbReference type="OrthoDB" id="5298361at2"/>
<dbReference type="GO" id="GO:0003677">
    <property type="term" value="F:DNA binding"/>
    <property type="evidence" value="ECO:0007669"/>
    <property type="project" value="UniProtKB-KW"/>
</dbReference>
<evidence type="ECO:0000313" key="1">
    <source>
        <dbReference type="EMBL" id="AWL29802.1"/>
    </source>
</evidence>
<reference evidence="1" key="1">
    <citation type="submission" date="2019-08" db="EMBL/GenBank/DDBJ databases">
        <title>The complete genome of Acinetobacter defluvii strain WCHAD010030.</title>
        <authorList>
            <person name="Hu Y."/>
            <person name="Qin J."/>
            <person name="Feng Y."/>
            <person name="Zong Z."/>
        </authorList>
    </citation>
    <scope>NUCLEOTIDE SEQUENCE</scope>
    <source>
        <strain evidence="1">WCHA30</strain>
    </source>
</reference>
<dbReference type="RefSeq" id="WP_065994216.1">
    <property type="nucleotide sequence ID" value="NZ_CP029397.2"/>
</dbReference>